<evidence type="ECO:0000313" key="1">
    <source>
        <dbReference type="EMBL" id="KAI3805292.1"/>
    </source>
</evidence>
<protein>
    <submittedName>
        <fullName evidence="1">Uncharacterized protein</fullName>
    </submittedName>
</protein>
<organism evidence="1 2">
    <name type="scientific">Smallanthus sonchifolius</name>
    <dbReference type="NCBI Taxonomy" id="185202"/>
    <lineage>
        <taxon>Eukaryota</taxon>
        <taxon>Viridiplantae</taxon>
        <taxon>Streptophyta</taxon>
        <taxon>Embryophyta</taxon>
        <taxon>Tracheophyta</taxon>
        <taxon>Spermatophyta</taxon>
        <taxon>Magnoliopsida</taxon>
        <taxon>eudicotyledons</taxon>
        <taxon>Gunneridae</taxon>
        <taxon>Pentapetalae</taxon>
        <taxon>asterids</taxon>
        <taxon>campanulids</taxon>
        <taxon>Asterales</taxon>
        <taxon>Asteraceae</taxon>
        <taxon>Asteroideae</taxon>
        <taxon>Heliantheae alliance</taxon>
        <taxon>Millerieae</taxon>
        <taxon>Smallanthus</taxon>
    </lineage>
</organism>
<comment type="caution">
    <text evidence="1">The sequence shown here is derived from an EMBL/GenBank/DDBJ whole genome shotgun (WGS) entry which is preliminary data.</text>
</comment>
<accession>A0ACB9IBU0</accession>
<dbReference type="Proteomes" id="UP001056120">
    <property type="component" value="Linkage Group LG09"/>
</dbReference>
<reference evidence="1 2" key="2">
    <citation type="journal article" date="2022" name="Mol. Ecol. Resour.">
        <title>The genomes of chicory, endive, great burdock and yacon provide insights into Asteraceae paleo-polyploidization history and plant inulin production.</title>
        <authorList>
            <person name="Fan W."/>
            <person name="Wang S."/>
            <person name="Wang H."/>
            <person name="Wang A."/>
            <person name="Jiang F."/>
            <person name="Liu H."/>
            <person name="Zhao H."/>
            <person name="Xu D."/>
            <person name="Zhang Y."/>
        </authorList>
    </citation>
    <scope>NUCLEOTIDE SEQUENCE [LARGE SCALE GENOMIC DNA]</scope>
    <source>
        <strain evidence="2">cv. Yunnan</strain>
        <tissue evidence="1">Leaves</tissue>
    </source>
</reference>
<reference evidence="2" key="1">
    <citation type="journal article" date="2022" name="Mol. Ecol. Resour.">
        <title>The genomes of chicory, endive, great burdock and yacon provide insights into Asteraceae palaeo-polyploidization history and plant inulin production.</title>
        <authorList>
            <person name="Fan W."/>
            <person name="Wang S."/>
            <person name="Wang H."/>
            <person name="Wang A."/>
            <person name="Jiang F."/>
            <person name="Liu H."/>
            <person name="Zhao H."/>
            <person name="Xu D."/>
            <person name="Zhang Y."/>
        </authorList>
    </citation>
    <scope>NUCLEOTIDE SEQUENCE [LARGE SCALE GENOMIC DNA]</scope>
    <source>
        <strain evidence="2">cv. Yunnan</strain>
    </source>
</reference>
<name>A0ACB9IBU0_9ASTR</name>
<proteinExistence type="predicted"/>
<sequence length="569" mass="65678">MDGSNLASDIVLAELFQEKRDLSGTEKQSVMRIRQSSIMDHLQPSKKMTPSVSIAHFNEDWEVRANMLLQKHFRYPSLIKPLESLAESRGIALFAIDEVHCVSKWGHDFRPDYRQLQCTKVKHTRTCSSSYEKDFCELIEAYNKNRNQKYSKKIKLPLENISVGTSGQDEIYNLEERASESEDDDDDITMPKRKQLSVEYLEDESDLLMDVDDFDVTCGEFDGRSSTKDLDVCEGKTEEGLTIIYVPTRKETLSIAKYLCRCGVKVAAYHAKIKISLSNSFGHVIISMEVSHSITFLLWKLIHVLFYSLCDMLSVLSTYQLPKSQLRKVHKEFHENAVQSGTLLLSQLGKSHLSLLLFVLVAKHASTSDSYFRVQSLYAIRTSRCRSQMLVQYFGEDFSDDSCHLYVKFFSSKLCYFLAILFSRILTHGIVGPPEKQDLKDEARILMQMIVAHYNHQLATTDLLWWRGLVRILEDKGFLREGDEKAHVQIKYPEPTKFGLEFVFDESAFNVCPEADMLLFQSRPKSYSSFSEWGRGWADPEIRKQRLSRNRPWRQPRPKNKQTVAKLSK</sequence>
<dbReference type="EMBL" id="CM042026">
    <property type="protein sequence ID" value="KAI3805292.1"/>
    <property type="molecule type" value="Genomic_DNA"/>
</dbReference>
<keyword evidence="2" id="KW-1185">Reference proteome</keyword>
<gene>
    <name evidence="1" type="ORF">L1987_27528</name>
</gene>
<evidence type="ECO:0000313" key="2">
    <source>
        <dbReference type="Proteomes" id="UP001056120"/>
    </source>
</evidence>